<evidence type="ECO:0000313" key="8">
    <source>
        <dbReference type="Proteomes" id="UP000595053"/>
    </source>
</evidence>
<evidence type="ECO:0000256" key="1">
    <source>
        <dbReference type="ARBA" id="ARBA00009943"/>
    </source>
</evidence>
<dbReference type="InterPro" id="IPR003447">
    <property type="entry name" value="FEMABX"/>
</dbReference>
<protein>
    <submittedName>
        <fullName evidence="7">Peptidoglycan bridge formation glycyltransferase FemA/FemB family protein</fullName>
    </submittedName>
</protein>
<evidence type="ECO:0000256" key="3">
    <source>
        <dbReference type="ARBA" id="ARBA00022960"/>
    </source>
</evidence>
<organism evidence="7 8">
    <name type="scientific">Trueperella pecoris</name>
    <dbReference type="NCBI Taxonomy" id="2733571"/>
    <lineage>
        <taxon>Bacteria</taxon>
        <taxon>Bacillati</taxon>
        <taxon>Actinomycetota</taxon>
        <taxon>Actinomycetes</taxon>
        <taxon>Actinomycetales</taxon>
        <taxon>Actinomycetaceae</taxon>
        <taxon>Trueperella</taxon>
    </lineage>
</organism>
<comment type="similarity">
    <text evidence="1">Belongs to the FemABX family.</text>
</comment>
<dbReference type="GO" id="GO:0016755">
    <property type="term" value="F:aminoacyltransferase activity"/>
    <property type="evidence" value="ECO:0007669"/>
    <property type="project" value="InterPro"/>
</dbReference>
<dbReference type="PANTHER" id="PTHR36174">
    <property type="entry name" value="LIPID II:GLYCINE GLYCYLTRANSFERASE"/>
    <property type="match status" value="1"/>
</dbReference>
<accession>A0A7M1QVE6</accession>
<evidence type="ECO:0000256" key="5">
    <source>
        <dbReference type="ARBA" id="ARBA00023315"/>
    </source>
</evidence>
<dbReference type="Pfam" id="PF02388">
    <property type="entry name" value="FemAB"/>
    <property type="match status" value="2"/>
</dbReference>
<proteinExistence type="inferred from homology"/>
<name>A0A7M1QVE6_9ACTO</name>
<evidence type="ECO:0000256" key="2">
    <source>
        <dbReference type="ARBA" id="ARBA00022679"/>
    </source>
</evidence>
<keyword evidence="6" id="KW-0961">Cell wall biogenesis/degradation</keyword>
<dbReference type="GO" id="GO:0008360">
    <property type="term" value="P:regulation of cell shape"/>
    <property type="evidence" value="ECO:0007669"/>
    <property type="project" value="UniProtKB-KW"/>
</dbReference>
<dbReference type="Gene3D" id="3.40.630.30">
    <property type="match status" value="2"/>
</dbReference>
<dbReference type="EMBL" id="CP063213">
    <property type="protein sequence ID" value="QOR45908.1"/>
    <property type="molecule type" value="Genomic_DNA"/>
</dbReference>
<dbReference type="PROSITE" id="PS51191">
    <property type="entry name" value="FEMABX"/>
    <property type="match status" value="1"/>
</dbReference>
<keyword evidence="4" id="KW-0573">Peptidoglycan synthesis</keyword>
<gene>
    <name evidence="7" type="ORF">INS88_01360</name>
</gene>
<dbReference type="RefSeq" id="WP_197551354.1">
    <property type="nucleotide sequence ID" value="NZ_CP063213.1"/>
</dbReference>
<dbReference type="InterPro" id="IPR050644">
    <property type="entry name" value="PG_Glycine_Bridge_Synth"/>
</dbReference>
<sequence length="336" mass="37983">MLIPHDDESLLAEYDEFVNSSPHTSLFQTRGWAHVKNNWDAYHFIHRTGGKIDAAMQVLAIDDAQIGGRFFYASRGPVCDPRDVDLVAAMVREAADHAREAGGFLLRVDPAVARDDELEAAYAAKGITFTRDPYSSSQPLMNVVLEIRGRSADQILMDYSKNTRKHIRKGEKYGVSTRVGTIEDIPEFYEIVRISNEHHGISSRPMSYFQRIYEAFPDSTRLSFSMFEGRSISTSLMVIQGKQAFAMYGGDTHEFQKGQSYQLDFEEVRHAVEAGCETYDMGGILSDDDEDSLTHFKKKFTEDNIVYWIGNIDVPLEEDKYAAFVARTAIGASRER</sequence>
<keyword evidence="5" id="KW-0012">Acyltransferase</keyword>
<evidence type="ECO:0000256" key="6">
    <source>
        <dbReference type="ARBA" id="ARBA00023316"/>
    </source>
</evidence>
<reference evidence="7 8" key="1">
    <citation type="submission" date="2020-10" db="EMBL/GenBank/DDBJ databases">
        <title>Trueperella pecoris sp. nov. isolated from bovine and porcine specimens.</title>
        <authorList>
            <person name="Schoenecker L."/>
            <person name="Schnydrig P."/>
            <person name="Brodard I."/>
            <person name="Thomann A."/>
            <person name="Hemphill A."/>
            <person name="Rodriguez-Campos S."/>
            <person name="Perreten V."/>
            <person name="Jores J."/>
            <person name="Kittl S."/>
        </authorList>
    </citation>
    <scope>NUCLEOTIDE SEQUENCE [LARGE SCALE GENOMIC DNA]</scope>
    <source>
        <strain evidence="7 8">15A0121</strain>
    </source>
</reference>
<dbReference type="InterPro" id="IPR016181">
    <property type="entry name" value="Acyl_CoA_acyltransferase"/>
</dbReference>
<evidence type="ECO:0000313" key="7">
    <source>
        <dbReference type="EMBL" id="QOR45908.1"/>
    </source>
</evidence>
<dbReference type="GO" id="GO:0071555">
    <property type="term" value="P:cell wall organization"/>
    <property type="evidence" value="ECO:0007669"/>
    <property type="project" value="UniProtKB-KW"/>
</dbReference>
<evidence type="ECO:0000256" key="4">
    <source>
        <dbReference type="ARBA" id="ARBA00022984"/>
    </source>
</evidence>
<keyword evidence="8" id="KW-1185">Reference proteome</keyword>
<dbReference type="PANTHER" id="PTHR36174:SF1">
    <property type="entry name" value="LIPID II:GLYCINE GLYCYLTRANSFERASE"/>
    <property type="match status" value="1"/>
</dbReference>
<dbReference type="Proteomes" id="UP000595053">
    <property type="component" value="Chromosome"/>
</dbReference>
<dbReference type="SUPFAM" id="SSF55729">
    <property type="entry name" value="Acyl-CoA N-acyltransferases (Nat)"/>
    <property type="match status" value="2"/>
</dbReference>
<keyword evidence="3" id="KW-0133">Cell shape</keyword>
<dbReference type="GO" id="GO:0009252">
    <property type="term" value="P:peptidoglycan biosynthetic process"/>
    <property type="evidence" value="ECO:0007669"/>
    <property type="project" value="UniProtKB-KW"/>
</dbReference>
<keyword evidence="2 7" id="KW-0808">Transferase</keyword>
<dbReference type="AlphaFoldDB" id="A0A7M1QVE6"/>